<dbReference type="SUPFAM" id="SSF53850">
    <property type="entry name" value="Periplasmic binding protein-like II"/>
    <property type="match status" value="1"/>
</dbReference>
<dbReference type="Pfam" id="PF00126">
    <property type="entry name" value="HTH_1"/>
    <property type="match status" value="1"/>
</dbReference>
<dbReference type="Proteomes" id="UP000027590">
    <property type="component" value="Unassembled WGS sequence"/>
</dbReference>
<proteinExistence type="inferred from homology"/>
<dbReference type="NCBIfam" id="NF002964">
    <property type="entry name" value="PRK03635.1"/>
    <property type="match status" value="1"/>
</dbReference>
<accession>A0A7U7G7B3</accession>
<reference evidence="6 7" key="2">
    <citation type="journal article" date="2014" name="PLoS ONE">
        <title>Evolution of mitochondria reconstructed from the energy metabolism of living bacteria.</title>
        <authorList>
            <person name="Degli Esposti M."/>
            <person name="Chouaia B."/>
            <person name="Comandatore F."/>
            <person name="Crotti E."/>
            <person name="Sassera D."/>
            <person name="Lievens P.M."/>
            <person name="Daffonchio D."/>
            <person name="Bandi C."/>
        </authorList>
    </citation>
    <scope>NUCLEOTIDE SEQUENCE [LARGE SCALE GENOMIC DNA]</scope>
    <source>
        <strain evidence="7">AM169</strain>
    </source>
</reference>
<dbReference type="PANTHER" id="PTHR30579">
    <property type="entry name" value="TRANSCRIPTIONAL REGULATOR"/>
    <property type="match status" value="1"/>
</dbReference>
<evidence type="ECO:0000256" key="2">
    <source>
        <dbReference type="ARBA" id="ARBA00023015"/>
    </source>
</evidence>
<evidence type="ECO:0000256" key="1">
    <source>
        <dbReference type="ARBA" id="ARBA00009437"/>
    </source>
</evidence>
<organism evidence="6 7">
    <name type="scientific">Parasaccharibacter apium</name>
    <dbReference type="NCBI Taxonomy" id="1510841"/>
    <lineage>
        <taxon>Bacteria</taxon>
        <taxon>Pseudomonadati</taxon>
        <taxon>Pseudomonadota</taxon>
        <taxon>Alphaproteobacteria</taxon>
        <taxon>Acetobacterales</taxon>
        <taxon>Acetobacteraceae</taxon>
        <taxon>Parasaccharibacter</taxon>
    </lineage>
</organism>
<comment type="caution">
    <text evidence="6">The sequence shown here is derived from an EMBL/GenBank/DDBJ whole genome shotgun (WGS) entry which is preliminary data.</text>
</comment>
<dbReference type="GO" id="GO:0003677">
    <property type="term" value="F:DNA binding"/>
    <property type="evidence" value="ECO:0007669"/>
    <property type="project" value="UniProtKB-KW"/>
</dbReference>
<name>A0A7U7G7B3_9PROT</name>
<evidence type="ECO:0000256" key="3">
    <source>
        <dbReference type="ARBA" id="ARBA00023125"/>
    </source>
</evidence>
<reference evidence="6 7" key="1">
    <citation type="journal article" date="2014" name="Genome Biol. Evol.">
        <title>Acetic acid bacteria genomes reveal functional traits for adaptation to life in insect guts.</title>
        <authorList>
            <person name="Chouaia B."/>
            <person name="Gaiarsa S."/>
            <person name="Crotti E."/>
            <person name="Comandatore F."/>
            <person name="Degli Esposti M."/>
            <person name="Ricci I."/>
            <person name="Alma A."/>
            <person name="Favia G."/>
            <person name="Bandi C."/>
            <person name="Daffonchio D."/>
        </authorList>
    </citation>
    <scope>NUCLEOTIDE SEQUENCE [LARGE SCALE GENOMIC DNA]</scope>
    <source>
        <strain evidence="7">AM169</strain>
    </source>
</reference>
<dbReference type="PANTHER" id="PTHR30579:SF2">
    <property type="entry name" value="HTH-TYPE TRANSCRIPTIONAL REGULATOR ARGP"/>
    <property type="match status" value="1"/>
</dbReference>
<dbReference type="GO" id="GO:0003700">
    <property type="term" value="F:DNA-binding transcription factor activity"/>
    <property type="evidence" value="ECO:0007669"/>
    <property type="project" value="InterPro"/>
</dbReference>
<keyword evidence="3" id="KW-0238">DNA-binding</keyword>
<dbReference type="Gene3D" id="1.10.10.10">
    <property type="entry name" value="Winged helix-like DNA-binding domain superfamily/Winged helix DNA-binding domain"/>
    <property type="match status" value="1"/>
</dbReference>
<dbReference type="AlphaFoldDB" id="A0A7U7G7B3"/>
<comment type="similarity">
    <text evidence="1">Belongs to the LysR transcriptional regulatory family.</text>
</comment>
<dbReference type="PROSITE" id="PS50931">
    <property type="entry name" value="HTH_LYSR"/>
    <property type="match status" value="1"/>
</dbReference>
<dbReference type="EMBL" id="CBLY010000007">
    <property type="protein sequence ID" value="CDG34495.1"/>
    <property type="molecule type" value="Genomic_DNA"/>
</dbReference>
<dbReference type="InterPro" id="IPR036390">
    <property type="entry name" value="WH_DNA-bd_sf"/>
</dbReference>
<gene>
    <name evidence="6" type="ORF">SACS_1757</name>
</gene>
<keyword evidence="4" id="KW-0804">Transcription</keyword>
<dbReference type="Pfam" id="PF03466">
    <property type="entry name" value="LysR_substrate"/>
    <property type="match status" value="1"/>
</dbReference>
<dbReference type="SUPFAM" id="SSF46785">
    <property type="entry name" value="Winged helix' DNA-binding domain"/>
    <property type="match status" value="1"/>
</dbReference>
<evidence type="ECO:0000256" key="4">
    <source>
        <dbReference type="ARBA" id="ARBA00023163"/>
    </source>
</evidence>
<dbReference type="NCBIfam" id="TIGR03298">
    <property type="entry name" value="argP"/>
    <property type="match status" value="1"/>
</dbReference>
<dbReference type="InterPro" id="IPR036388">
    <property type="entry name" value="WH-like_DNA-bd_sf"/>
</dbReference>
<evidence type="ECO:0000313" key="6">
    <source>
        <dbReference type="EMBL" id="CDG34495.1"/>
    </source>
</evidence>
<dbReference type="InterPro" id="IPR050176">
    <property type="entry name" value="LTTR"/>
</dbReference>
<dbReference type="RefSeq" id="WP_043561958.1">
    <property type="nucleotide sequence ID" value="NZ_CBLY010000007.1"/>
</dbReference>
<protein>
    <submittedName>
        <fullName evidence="6">Transcriptional regulator, LysR family</fullName>
    </submittedName>
</protein>
<evidence type="ECO:0000313" key="7">
    <source>
        <dbReference type="Proteomes" id="UP000027590"/>
    </source>
</evidence>
<sequence length="298" mass="32720">MFDYAALTAVSAVVREGSFERAAAVLGLTPSAVSQRVRGFEERLGGVLVIRGQPCRLTELGTMLCRHFDCVRVLESDLAARLAWQDRGATLPATVKLAVNADSITTWFSHAMMAFARQDPAITLDISIDDESCTAERLRSGDVMAAVTASSDPLPWCRTVSLGRMVYVACASPSFMEVHFSQGVTAETVQKAPYLRFDRRDMFQARWAEAVYGVTLGAPACWIRSSTAFLDLCLHGLGWAMHPLPLVEHHLRSGALVELPPAHRPSMPLFWSVPRLYGSALNRLSQNVQRVAAEWLTG</sequence>
<evidence type="ECO:0000259" key="5">
    <source>
        <dbReference type="PROSITE" id="PS50931"/>
    </source>
</evidence>
<dbReference type="InterPro" id="IPR000847">
    <property type="entry name" value="LysR_HTH_N"/>
</dbReference>
<feature type="domain" description="HTH lysR-type" evidence="5">
    <location>
        <begin position="2"/>
        <end position="58"/>
    </location>
</feature>
<dbReference type="InterPro" id="IPR017685">
    <property type="entry name" value="ArgP"/>
</dbReference>
<keyword evidence="2" id="KW-0805">Transcription regulation</keyword>
<dbReference type="Gene3D" id="3.40.190.290">
    <property type="match status" value="1"/>
</dbReference>
<dbReference type="InterPro" id="IPR005119">
    <property type="entry name" value="LysR_subst-bd"/>
</dbReference>